<dbReference type="GO" id="GO:0016191">
    <property type="term" value="P:synaptic vesicle uncoating"/>
    <property type="evidence" value="ECO:0007669"/>
    <property type="project" value="TreeGrafter"/>
</dbReference>
<dbReference type="InterPro" id="IPR050384">
    <property type="entry name" value="Endophilin_SH3RF"/>
</dbReference>
<evidence type="ECO:0000256" key="5">
    <source>
        <dbReference type="ARBA" id="ARBA00023054"/>
    </source>
</evidence>
<dbReference type="PRINTS" id="PR00499">
    <property type="entry name" value="P67PHOX"/>
</dbReference>
<dbReference type="PANTHER" id="PTHR14167">
    <property type="entry name" value="SH3 DOMAIN-CONTAINING"/>
    <property type="match status" value="1"/>
</dbReference>
<dbReference type="InterPro" id="IPR001452">
    <property type="entry name" value="SH3_domain"/>
</dbReference>
<evidence type="ECO:0000313" key="10">
    <source>
        <dbReference type="EMBL" id="MPC30553.1"/>
    </source>
</evidence>
<evidence type="ECO:0000256" key="8">
    <source>
        <dbReference type="PROSITE-ProRule" id="PRU00192"/>
    </source>
</evidence>
<dbReference type="SMART" id="SM00326">
    <property type="entry name" value="SH3"/>
    <property type="match status" value="1"/>
</dbReference>
<evidence type="ECO:0000256" key="4">
    <source>
        <dbReference type="ARBA" id="ARBA00022443"/>
    </source>
</evidence>
<dbReference type="PROSITE" id="PS50002">
    <property type="entry name" value="SH3"/>
    <property type="match status" value="1"/>
</dbReference>
<dbReference type="PRINTS" id="PR00452">
    <property type="entry name" value="SH3DOMAIN"/>
</dbReference>
<dbReference type="Pfam" id="PF14604">
    <property type="entry name" value="SH3_9"/>
    <property type="match status" value="1"/>
</dbReference>
<dbReference type="SUPFAM" id="SSF50044">
    <property type="entry name" value="SH3-domain"/>
    <property type="match status" value="1"/>
</dbReference>
<keyword evidence="6" id="KW-0472">Membrane</keyword>
<comment type="function">
    <text evidence="1">Required presynaptically at the neuromuscular junction. Implicated in synaptic vesicle endocytosis.</text>
</comment>
<dbReference type="CDD" id="cd11803">
    <property type="entry name" value="SH3_Endophilin_A"/>
    <property type="match status" value="1"/>
</dbReference>
<dbReference type="Proteomes" id="UP000324222">
    <property type="component" value="Unassembled WGS sequence"/>
</dbReference>
<evidence type="ECO:0000256" key="7">
    <source>
        <dbReference type="ARBA" id="ARBA00030140"/>
    </source>
</evidence>
<dbReference type="GO" id="GO:0098978">
    <property type="term" value="C:glutamatergic synapse"/>
    <property type="evidence" value="ECO:0007669"/>
    <property type="project" value="TreeGrafter"/>
</dbReference>
<evidence type="ECO:0000256" key="3">
    <source>
        <dbReference type="ARBA" id="ARBA00018286"/>
    </source>
</evidence>
<evidence type="ECO:0000256" key="6">
    <source>
        <dbReference type="ARBA" id="ARBA00023136"/>
    </source>
</evidence>
<sequence>MKSPARSPMLQTPSAVALYDFEPENPGELGFSEGDNITLTQRIDENWFEGSLNGKTGLFPVSYVNVTVPLP</sequence>
<organism evidence="10 11">
    <name type="scientific">Portunus trituberculatus</name>
    <name type="common">Swimming crab</name>
    <name type="synonym">Neptunus trituberculatus</name>
    <dbReference type="NCBI Taxonomy" id="210409"/>
    <lineage>
        <taxon>Eukaryota</taxon>
        <taxon>Metazoa</taxon>
        <taxon>Ecdysozoa</taxon>
        <taxon>Arthropoda</taxon>
        <taxon>Crustacea</taxon>
        <taxon>Multicrustacea</taxon>
        <taxon>Malacostraca</taxon>
        <taxon>Eumalacostraca</taxon>
        <taxon>Eucarida</taxon>
        <taxon>Decapoda</taxon>
        <taxon>Pleocyemata</taxon>
        <taxon>Brachyura</taxon>
        <taxon>Eubrachyura</taxon>
        <taxon>Portunoidea</taxon>
        <taxon>Portunidae</taxon>
        <taxon>Portuninae</taxon>
        <taxon>Portunus</taxon>
    </lineage>
</organism>
<keyword evidence="5" id="KW-0175">Coiled coil</keyword>
<feature type="domain" description="SH3" evidence="9">
    <location>
        <begin position="10"/>
        <end position="69"/>
    </location>
</feature>
<name>A0A5B7EC63_PORTR</name>
<evidence type="ECO:0000259" key="9">
    <source>
        <dbReference type="PROSITE" id="PS50002"/>
    </source>
</evidence>
<comment type="subcellular location">
    <subcellularLocation>
        <location evidence="2">Membrane</location>
        <topology evidence="2">Peripheral membrane protein</topology>
    </subcellularLocation>
</comment>
<dbReference type="Gene3D" id="2.30.30.40">
    <property type="entry name" value="SH3 Domains"/>
    <property type="match status" value="1"/>
</dbReference>
<comment type="caution">
    <text evidence="10">The sequence shown here is derived from an EMBL/GenBank/DDBJ whole genome shotgun (WGS) entry which is preliminary data.</text>
</comment>
<evidence type="ECO:0000256" key="2">
    <source>
        <dbReference type="ARBA" id="ARBA00004170"/>
    </source>
</evidence>
<gene>
    <name evidence="10" type="primary">SH3GL1</name>
    <name evidence="10" type="ORF">E2C01_023820</name>
</gene>
<proteinExistence type="predicted"/>
<dbReference type="GO" id="GO:0098793">
    <property type="term" value="C:presynapse"/>
    <property type="evidence" value="ECO:0007669"/>
    <property type="project" value="TreeGrafter"/>
</dbReference>
<dbReference type="EMBL" id="VSRR010002276">
    <property type="protein sequence ID" value="MPC30553.1"/>
    <property type="molecule type" value="Genomic_DNA"/>
</dbReference>
<accession>A0A5B7EC63</accession>
<dbReference type="InterPro" id="IPR036028">
    <property type="entry name" value="SH3-like_dom_sf"/>
</dbReference>
<keyword evidence="4 8" id="KW-0728">SH3 domain</keyword>
<dbReference type="FunFam" id="2.30.30.40:FF:000072">
    <property type="entry name" value="Unconventional Myosin IB"/>
    <property type="match status" value="1"/>
</dbReference>
<dbReference type="OrthoDB" id="443981at2759"/>
<dbReference type="InterPro" id="IPR035824">
    <property type="entry name" value="Endophilin_A_SH3"/>
</dbReference>
<evidence type="ECO:0000313" key="11">
    <source>
        <dbReference type="Proteomes" id="UP000324222"/>
    </source>
</evidence>
<reference evidence="10 11" key="1">
    <citation type="submission" date="2019-05" db="EMBL/GenBank/DDBJ databases">
        <title>Another draft genome of Portunus trituberculatus and its Hox gene families provides insights of decapod evolution.</title>
        <authorList>
            <person name="Jeong J.-H."/>
            <person name="Song I."/>
            <person name="Kim S."/>
            <person name="Choi T."/>
            <person name="Kim D."/>
            <person name="Ryu S."/>
            <person name="Kim W."/>
        </authorList>
    </citation>
    <scope>NUCLEOTIDE SEQUENCE [LARGE SCALE GENOMIC DNA]</scope>
    <source>
        <tissue evidence="10">Muscle</tissue>
    </source>
</reference>
<dbReference type="PANTHER" id="PTHR14167:SF81">
    <property type="entry name" value="ENDOPHILIN-A"/>
    <property type="match status" value="1"/>
</dbReference>
<protein>
    <recommendedName>
        <fullName evidence="3">Endophilin-A</fullName>
    </recommendedName>
    <alternativeName>
        <fullName evidence="7">SH3 domain-containing GRB2-like protein</fullName>
    </alternativeName>
</protein>
<evidence type="ECO:0000256" key="1">
    <source>
        <dbReference type="ARBA" id="ARBA00003037"/>
    </source>
</evidence>
<dbReference type="AlphaFoldDB" id="A0A5B7EC63"/>
<keyword evidence="11" id="KW-1185">Reference proteome</keyword>